<evidence type="ECO:0000256" key="3">
    <source>
        <dbReference type="ARBA" id="ARBA00007786"/>
    </source>
</evidence>
<dbReference type="EMBL" id="LFYR01001757">
    <property type="protein sequence ID" value="KMZ59649.1"/>
    <property type="molecule type" value="Genomic_DNA"/>
</dbReference>
<reference evidence="10" key="1">
    <citation type="journal article" date="2016" name="Nature">
        <title>The genome of the seagrass Zostera marina reveals angiosperm adaptation to the sea.</title>
        <authorList>
            <person name="Olsen J.L."/>
            <person name="Rouze P."/>
            <person name="Verhelst B."/>
            <person name="Lin Y.-C."/>
            <person name="Bayer T."/>
            <person name="Collen J."/>
            <person name="Dattolo E."/>
            <person name="De Paoli E."/>
            <person name="Dittami S."/>
            <person name="Maumus F."/>
            <person name="Michel G."/>
            <person name="Kersting A."/>
            <person name="Lauritano C."/>
            <person name="Lohaus R."/>
            <person name="Toepel M."/>
            <person name="Tonon T."/>
            <person name="Vanneste K."/>
            <person name="Amirebrahimi M."/>
            <person name="Brakel J."/>
            <person name="Bostroem C."/>
            <person name="Chovatia M."/>
            <person name="Grimwood J."/>
            <person name="Jenkins J.W."/>
            <person name="Jueterbock A."/>
            <person name="Mraz A."/>
            <person name="Stam W.T."/>
            <person name="Tice H."/>
            <person name="Bornberg-Bauer E."/>
            <person name="Green P.J."/>
            <person name="Pearson G.A."/>
            <person name="Procaccini G."/>
            <person name="Duarte C.M."/>
            <person name="Schmutz J."/>
            <person name="Reusch T.B.H."/>
            <person name="Van de Peer Y."/>
        </authorList>
    </citation>
    <scope>NUCLEOTIDE SEQUENCE [LARGE SCALE GENOMIC DNA]</scope>
    <source>
        <strain evidence="10">cv. Finnish</strain>
    </source>
</reference>
<comment type="similarity">
    <text evidence="3">In the C-terminal section; belongs to the pectinesterase family.</text>
</comment>
<proteinExistence type="inferred from homology"/>
<comment type="caution">
    <text evidence="9">The sequence shown here is derived from an EMBL/GenBank/DDBJ whole genome shotgun (WGS) entry which is preliminary data.</text>
</comment>
<evidence type="ECO:0000256" key="4">
    <source>
        <dbReference type="ARBA" id="ARBA00022801"/>
    </source>
</evidence>
<gene>
    <name evidence="9" type="ORF">ZOSMA_66G00690</name>
</gene>
<dbReference type="Gene3D" id="1.20.140.40">
    <property type="entry name" value="Invertase/pectin methylesterase inhibitor family protein"/>
    <property type="match status" value="1"/>
</dbReference>
<dbReference type="InterPro" id="IPR035513">
    <property type="entry name" value="Invertase/methylesterase_inhib"/>
</dbReference>
<evidence type="ECO:0000256" key="6">
    <source>
        <dbReference type="PROSITE-ProRule" id="PRU10040"/>
    </source>
</evidence>
<feature type="signal peptide" evidence="7">
    <location>
        <begin position="1"/>
        <end position="19"/>
    </location>
</feature>
<dbReference type="OrthoDB" id="2019149at2759"/>
<dbReference type="EC" id="3.1.1.11" evidence="7"/>
<dbReference type="InterPro" id="IPR006501">
    <property type="entry name" value="Pectinesterase_inhib_dom"/>
</dbReference>
<comment type="catalytic activity">
    <reaction evidence="7">
        <text>[(1-&gt;4)-alpha-D-galacturonosyl methyl ester](n) + n H2O = [(1-&gt;4)-alpha-D-galacturonosyl](n) + n methanol + n H(+)</text>
        <dbReference type="Rhea" id="RHEA:22380"/>
        <dbReference type="Rhea" id="RHEA-COMP:14570"/>
        <dbReference type="Rhea" id="RHEA-COMP:14573"/>
        <dbReference type="ChEBI" id="CHEBI:15377"/>
        <dbReference type="ChEBI" id="CHEBI:15378"/>
        <dbReference type="ChEBI" id="CHEBI:17790"/>
        <dbReference type="ChEBI" id="CHEBI:140522"/>
        <dbReference type="ChEBI" id="CHEBI:140523"/>
        <dbReference type="EC" id="3.1.1.11"/>
    </reaction>
</comment>
<dbReference type="GO" id="GO:0030599">
    <property type="term" value="F:pectinesterase activity"/>
    <property type="evidence" value="ECO:0000318"/>
    <property type="project" value="GO_Central"/>
</dbReference>
<name>A0A0K9NSB4_ZOSMR</name>
<evidence type="ECO:0000256" key="5">
    <source>
        <dbReference type="ARBA" id="ARBA00023085"/>
    </source>
</evidence>
<dbReference type="Gene3D" id="2.160.20.10">
    <property type="entry name" value="Single-stranded right-handed beta-helix, Pectin lyase-like"/>
    <property type="match status" value="1"/>
</dbReference>
<dbReference type="PROSITE" id="PS00503">
    <property type="entry name" value="PECTINESTERASE_2"/>
    <property type="match status" value="1"/>
</dbReference>
<evidence type="ECO:0000256" key="2">
    <source>
        <dbReference type="ARBA" id="ARBA00006027"/>
    </source>
</evidence>
<keyword evidence="10" id="KW-1185">Reference proteome</keyword>
<dbReference type="Pfam" id="PF01095">
    <property type="entry name" value="Pectinesterase"/>
    <property type="match status" value="1"/>
</dbReference>
<dbReference type="AlphaFoldDB" id="A0A0K9NSB4"/>
<protein>
    <recommendedName>
        <fullName evidence="7">Pectinesterase</fullName>
        <ecNumber evidence="7">3.1.1.11</ecNumber>
    </recommendedName>
</protein>
<keyword evidence="5 7" id="KW-0063">Aspartyl esterase</keyword>
<dbReference type="GO" id="GO:0042545">
    <property type="term" value="P:cell wall modification"/>
    <property type="evidence" value="ECO:0007669"/>
    <property type="project" value="UniProtKB-UniRule"/>
</dbReference>
<organism evidence="9 10">
    <name type="scientific">Zostera marina</name>
    <name type="common">Eelgrass</name>
    <dbReference type="NCBI Taxonomy" id="29655"/>
    <lineage>
        <taxon>Eukaryota</taxon>
        <taxon>Viridiplantae</taxon>
        <taxon>Streptophyta</taxon>
        <taxon>Embryophyta</taxon>
        <taxon>Tracheophyta</taxon>
        <taxon>Spermatophyta</taxon>
        <taxon>Magnoliopsida</taxon>
        <taxon>Liliopsida</taxon>
        <taxon>Zosteraceae</taxon>
        <taxon>Zostera</taxon>
    </lineage>
</organism>
<feature type="active site" evidence="6">
    <location>
        <position position="342"/>
    </location>
</feature>
<dbReference type="PANTHER" id="PTHR31707">
    <property type="entry name" value="PECTINESTERASE"/>
    <property type="match status" value="1"/>
</dbReference>
<keyword evidence="7" id="KW-0732">Signal</keyword>
<dbReference type="InterPro" id="IPR011050">
    <property type="entry name" value="Pectin_lyase_fold/virulence"/>
</dbReference>
<dbReference type="SUPFAM" id="SSF51126">
    <property type="entry name" value="Pectin lyase-like"/>
    <property type="match status" value="1"/>
</dbReference>
<comment type="pathway">
    <text evidence="1 7">Glycan metabolism; pectin degradation; 2-dehydro-3-deoxy-D-gluconate from pectin: step 1/5.</text>
</comment>
<keyword evidence="4 7" id="KW-0378">Hydrolase</keyword>
<evidence type="ECO:0000259" key="8">
    <source>
        <dbReference type="SMART" id="SM00856"/>
    </source>
</evidence>
<dbReference type="FunFam" id="2.160.20.10:FF:000001">
    <property type="entry name" value="Pectinesterase"/>
    <property type="match status" value="1"/>
</dbReference>
<evidence type="ECO:0000256" key="1">
    <source>
        <dbReference type="ARBA" id="ARBA00005184"/>
    </source>
</evidence>
<comment type="similarity">
    <text evidence="2">In the N-terminal section; belongs to the PMEI family.</text>
</comment>
<feature type="chain" id="PRO_5005393788" description="Pectinesterase" evidence="7">
    <location>
        <begin position="20"/>
        <end position="504"/>
    </location>
</feature>
<dbReference type="STRING" id="29655.A0A0K9NSB4"/>
<feature type="domain" description="Pectinesterase inhibitor" evidence="8">
    <location>
        <begin position="20"/>
        <end position="148"/>
    </location>
</feature>
<dbReference type="UniPathway" id="UPA00545">
    <property type="reaction ID" value="UER00823"/>
</dbReference>
<dbReference type="GO" id="GO:0046910">
    <property type="term" value="F:pectinesterase inhibitor activity"/>
    <property type="evidence" value="ECO:0000318"/>
    <property type="project" value="GO_Central"/>
</dbReference>
<dbReference type="InterPro" id="IPR012334">
    <property type="entry name" value="Pectin_lyas_fold"/>
</dbReference>
<evidence type="ECO:0000313" key="9">
    <source>
        <dbReference type="EMBL" id="KMZ59649.1"/>
    </source>
</evidence>
<dbReference type="Pfam" id="PF04043">
    <property type="entry name" value="PMEI"/>
    <property type="match status" value="1"/>
</dbReference>
<dbReference type="CDD" id="cd15798">
    <property type="entry name" value="PMEI-like_3"/>
    <property type="match status" value="1"/>
</dbReference>
<dbReference type="InterPro" id="IPR000070">
    <property type="entry name" value="Pectinesterase_cat"/>
</dbReference>
<evidence type="ECO:0000256" key="7">
    <source>
        <dbReference type="RuleBase" id="RU000589"/>
    </source>
</evidence>
<dbReference type="OMA" id="VCAHHIS"/>
<dbReference type="Proteomes" id="UP000036987">
    <property type="component" value="Unassembled WGS sequence"/>
</dbReference>
<sequence length="504" mass="55483">MACLVLLVILCATLQFVVHEATHFTKCSQLPYPELCKDSDYGFRESNFKNAVKYFKDSHHQCENSVNLTAITKREREAWMDCFALINETISKVGRCMKNVSEYDSQTWLSAALADQITCRNGFTDFNLSVPWVLSLNMTKILSNSLAINKANIGSSSSVINGGNRRLLADGFPYWVSPNDRWLLGSSNDKINADLVVAKDGSGDYKTINDAVKASKSGSKRFVIHVKAGVYSENVEVTKSMKNLMIVGDGIGKTIVTGKKNVVDGSTTFGSATLSTVGEKFILKDITIRNTAGPAKHQAVALRSGADFSVFYRCGFEGYQDTLYTHSNRQFYRNCDIYGTVDFIFGDSVVVIQNCNIFVRKPMSNQKNTVTAQGRSDPNENTGISIHNSVIKATSDLKAVEGSIKSFLGRPWKKYSRTVFMKCNLGSLIAPAGWLEWDGNFALNTLYYGEYKNTGAGADTSERVNWKGYHVITSATEALKFTVGNFLSGGNWLPATGVPFTLGL</sequence>
<dbReference type="SMART" id="SM00856">
    <property type="entry name" value="PMEI"/>
    <property type="match status" value="1"/>
</dbReference>
<dbReference type="SUPFAM" id="SSF101148">
    <property type="entry name" value="Plant invertase/pectin methylesterase inhibitor"/>
    <property type="match status" value="1"/>
</dbReference>
<dbReference type="GO" id="GO:0045490">
    <property type="term" value="P:pectin catabolic process"/>
    <property type="evidence" value="ECO:0007669"/>
    <property type="project" value="UniProtKB-UniRule"/>
</dbReference>
<evidence type="ECO:0000313" key="10">
    <source>
        <dbReference type="Proteomes" id="UP000036987"/>
    </source>
</evidence>
<dbReference type="InterPro" id="IPR033131">
    <property type="entry name" value="Pectinesterase_Asp_AS"/>
</dbReference>
<accession>A0A0K9NSB4</accession>